<dbReference type="EMBL" id="AAKLCA010000005">
    <property type="protein sequence ID" value="ECS9054271.1"/>
    <property type="molecule type" value="Genomic_DNA"/>
</dbReference>
<evidence type="ECO:0000313" key="6">
    <source>
        <dbReference type="EMBL" id="ECS9054271.1"/>
    </source>
</evidence>
<evidence type="ECO:0000313" key="1">
    <source>
        <dbReference type="EMBL" id="EBX9255869.1"/>
    </source>
</evidence>
<comment type="caution">
    <text evidence="1">The sequence shown here is derived from an EMBL/GenBank/DDBJ whole genome shotgun (WGS) entry which is preliminary data.</text>
</comment>
<evidence type="ECO:0000313" key="7">
    <source>
        <dbReference type="EMBL" id="ECU4039147.1"/>
    </source>
</evidence>
<dbReference type="EMBL" id="DAAMIW010000002">
    <property type="protein sequence ID" value="HAC6831687.1"/>
    <property type="molecule type" value="Genomic_DNA"/>
</dbReference>
<reference evidence="9" key="3">
    <citation type="submission" date="2018-08" db="EMBL/GenBank/DDBJ databases">
        <authorList>
            <consortium name="NCBI Pathogen Detection Project"/>
        </authorList>
    </citation>
    <scope>NUCLEOTIDE SEQUENCE</scope>
    <source>
        <strain evidence="9">11-3463</strain>
    </source>
</reference>
<dbReference type="EMBL" id="AAHQKH010000037">
    <property type="protein sequence ID" value="EBZ2124682.1"/>
    <property type="molecule type" value="Genomic_DNA"/>
</dbReference>
<dbReference type="EMBL" id="AAHMQS010000003">
    <property type="protein sequence ID" value="EBX9255869.1"/>
    <property type="molecule type" value="Genomic_DNA"/>
</dbReference>
<reference evidence="9" key="1">
    <citation type="journal article" date="2018" name="Genome Biol.">
        <title>SKESA: strategic k-mer extension for scrupulous assemblies.</title>
        <authorList>
            <person name="Souvorov A."/>
            <person name="Agarwala R."/>
            <person name="Lipman D.J."/>
        </authorList>
    </citation>
    <scope>NUCLEOTIDE SEQUENCE</scope>
    <source>
        <strain evidence="9">11-3463</strain>
    </source>
</reference>
<evidence type="ECO:0000313" key="10">
    <source>
        <dbReference type="EMBL" id="MKI12167.1"/>
    </source>
</evidence>
<dbReference type="EMBL" id="AAHOQO010000004">
    <property type="protein sequence ID" value="EBY6541606.1"/>
    <property type="molecule type" value="Genomic_DNA"/>
</dbReference>
<dbReference type="Proteomes" id="UP000839523">
    <property type="component" value="Unassembled WGS sequence"/>
</dbReference>
<dbReference type="EMBL" id="AAKPWI010000006">
    <property type="protein sequence ID" value="ECU4150296.1"/>
    <property type="molecule type" value="Genomic_DNA"/>
</dbReference>
<name>A0A265B6M4_SALET</name>
<proteinExistence type="predicted"/>
<dbReference type="EMBL" id="AAHMUO010000075">
    <property type="protein sequence ID" value="EBX9822706.1"/>
    <property type="molecule type" value="Genomic_DNA"/>
</dbReference>
<evidence type="ECO:0000313" key="8">
    <source>
        <dbReference type="EMBL" id="ECU4150296.1"/>
    </source>
</evidence>
<gene>
    <name evidence="7" type="ORF">D3E19_11435</name>
    <name evidence="8" type="ORF">D3M36_07445</name>
    <name evidence="3" type="ORF">D5O51_05160</name>
    <name evidence="4" type="ORF">D5P26_05450</name>
    <name evidence="10" type="ORF">D6R61_00185</name>
    <name evidence="5" type="ORF">D8R42_21840</name>
    <name evidence="6" type="ORF">DKO38_05630</name>
    <name evidence="1" type="ORF">DT169_04645</name>
    <name evidence="2" type="ORF">DUB47_14630</name>
    <name evidence="9" type="ORF">G0D67_01510</name>
</gene>
<sequence length="63" mass="7528">MLLLIIPSEPVLPNGDVWRLIQPTTHERRPDKHSAIRHSGRFRQRLLRQYAFLRITEKHDYPG</sequence>
<protein>
    <submittedName>
        <fullName evidence="1">Uncharacterized protein</fullName>
    </submittedName>
</protein>
<accession>A0A265B6M4</accession>
<reference evidence="7" key="4">
    <citation type="submission" date="2018-09" db="EMBL/GenBank/DDBJ databases">
        <authorList>
            <consortium name="GenomeTrakr network: Whole genome sequencing for foodborne pathogen traceback"/>
        </authorList>
    </citation>
    <scope>NUCLEOTIDE SEQUENCE</scope>
    <source>
        <strain evidence="6">FSIS11808379</strain>
        <strain evidence="8">FSIS11813702</strain>
        <strain evidence="7">FSIS31800960</strain>
    </source>
</reference>
<organism evidence="1">
    <name type="scientific">Salmonella enterica subsp. enterica serovar Heidelberg</name>
    <dbReference type="NCBI Taxonomy" id="611"/>
    <lineage>
        <taxon>Bacteria</taxon>
        <taxon>Pseudomonadati</taxon>
        <taxon>Pseudomonadota</taxon>
        <taxon>Gammaproteobacteria</taxon>
        <taxon>Enterobacterales</taxon>
        <taxon>Enterobacteriaceae</taxon>
        <taxon>Salmonella</taxon>
    </lineage>
</organism>
<dbReference type="EMBL" id="AAHOPA010000002">
    <property type="protein sequence ID" value="EBY6337033.1"/>
    <property type="molecule type" value="Genomic_DNA"/>
</dbReference>
<evidence type="ECO:0000313" key="9">
    <source>
        <dbReference type="EMBL" id="HAC6831687.1"/>
    </source>
</evidence>
<dbReference type="EMBL" id="AAKPVV010000008">
    <property type="protein sequence ID" value="ECU4039147.1"/>
    <property type="molecule type" value="Genomic_DNA"/>
</dbReference>
<dbReference type="AlphaFoldDB" id="A0A265B6M4"/>
<dbReference type="Proteomes" id="UP000839931">
    <property type="component" value="Unassembled WGS sequence"/>
</dbReference>
<dbReference type="EMBL" id="RUBA01000001">
    <property type="protein sequence ID" value="MKI12167.1"/>
    <property type="molecule type" value="Genomic_DNA"/>
</dbReference>
<evidence type="ECO:0000313" key="2">
    <source>
        <dbReference type="EMBL" id="EBX9822706.1"/>
    </source>
</evidence>
<reference evidence="1" key="2">
    <citation type="submission" date="2018-07" db="EMBL/GenBank/DDBJ databases">
        <authorList>
            <person name="Ashton P.M."/>
            <person name="Dallman T."/>
            <person name="Nair S."/>
            <person name="De Pinna E."/>
            <person name="Peters T."/>
            <person name="Grant K."/>
        </authorList>
    </citation>
    <scope>NUCLEOTIDE SEQUENCE [LARGE SCALE GENOMIC DNA]</scope>
    <source>
        <strain evidence="2">366325</strain>
        <strain evidence="1">370942</strain>
        <strain evidence="10">528468</strain>
        <strain evidence="5">534028</strain>
        <strain evidence="4">577882</strain>
        <strain evidence="3">590848</strain>
    </source>
</reference>
<evidence type="ECO:0000313" key="3">
    <source>
        <dbReference type="EMBL" id="EBY6337033.1"/>
    </source>
</evidence>
<evidence type="ECO:0000313" key="4">
    <source>
        <dbReference type="EMBL" id="EBY6541606.1"/>
    </source>
</evidence>
<evidence type="ECO:0000313" key="5">
    <source>
        <dbReference type="EMBL" id="EBZ2124682.1"/>
    </source>
</evidence>